<dbReference type="AlphaFoldDB" id="A0A3P7IUZ9"/>
<name>A0A3P7IUZ9_STRVU</name>
<dbReference type="InterPro" id="IPR052460">
    <property type="entry name" value="ER_disulfide_reductase"/>
</dbReference>
<proteinExistence type="predicted"/>
<dbReference type="GO" id="GO:0051787">
    <property type="term" value="F:misfolded protein binding"/>
    <property type="evidence" value="ECO:0007669"/>
    <property type="project" value="TreeGrafter"/>
</dbReference>
<dbReference type="EMBL" id="UYYB01097935">
    <property type="protein sequence ID" value="VDM76880.1"/>
    <property type="molecule type" value="Genomic_DNA"/>
</dbReference>
<accession>A0A3P7IUZ9</accession>
<dbReference type="Gene3D" id="3.40.30.10">
    <property type="entry name" value="Glutaredoxin"/>
    <property type="match status" value="1"/>
</dbReference>
<dbReference type="GO" id="GO:0015035">
    <property type="term" value="F:protein-disulfide reductase activity"/>
    <property type="evidence" value="ECO:0007669"/>
    <property type="project" value="TreeGrafter"/>
</dbReference>
<dbReference type="Proteomes" id="UP000270094">
    <property type="component" value="Unassembled WGS sequence"/>
</dbReference>
<reference evidence="1 2" key="1">
    <citation type="submission" date="2018-11" db="EMBL/GenBank/DDBJ databases">
        <authorList>
            <consortium name="Pathogen Informatics"/>
        </authorList>
    </citation>
    <scope>NUCLEOTIDE SEQUENCE [LARGE SCALE GENOMIC DNA]</scope>
</reference>
<organism evidence="1 2">
    <name type="scientific">Strongylus vulgaris</name>
    <name type="common">Blood worm</name>
    <dbReference type="NCBI Taxonomy" id="40348"/>
    <lineage>
        <taxon>Eukaryota</taxon>
        <taxon>Metazoa</taxon>
        <taxon>Ecdysozoa</taxon>
        <taxon>Nematoda</taxon>
        <taxon>Chromadorea</taxon>
        <taxon>Rhabditida</taxon>
        <taxon>Rhabditina</taxon>
        <taxon>Rhabditomorpha</taxon>
        <taxon>Strongyloidea</taxon>
        <taxon>Strongylidae</taxon>
        <taxon>Strongylus</taxon>
    </lineage>
</organism>
<dbReference type="GO" id="GO:0036498">
    <property type="term" value="P:IRE1-mediated unfolded protein response"/>
    <property type="evidence" value="ECO:0007669"/>
    <property type="project" value="TreeGrafter"/>
</dbReference>
<dbReference type="GO" id="GO:0005788">
    <property type="term" value="C:endoplasmic reticulum lumen"/>
    <property type="evidence" value="ECO:0007669"/>
    <property type="project" value="TreeGrafter"/>
</dbReference>
<protein>
    <submittedName>
        <fullName evidence="1">Uncharacterized protein</fullName>
    </submittedName>
</protein>
<keyword evidence="2" id="KW-1185">Reference proteome</keyword>
<sequence>MLEGLVNVGTVDCSVEQELCELLDASSGASYYPAKKVQKGYEQVFFADCSKFVEVCRNMLDMDKLPQFVTFKTTGGYEIDYGRLLLSIP</sequence>
<evidence type="ECO:0000313" key="1">
    <source>
        <dbReference type="EMBL" id="VDM76880.1"/>
    </source>
</evidence>
<dbReference type="PANTHER" id="PTHR44340:SF1">
    <property type="entry name" value="DNAJ HOMOLOG SUBFAMILY C MEMBER 10"/>
    <property type="match status" value="1"/>
</dbReference>
<gene>
    <name evidence="1" type="ORF">SVUK_LOCUS11878</name>
</gene>
<evidence type="ECO:0000313" key="2">
    <source>
        <dbReference type="Proteomes" id="UP000270094"/>
    </source>
</evidence>
<dbReference type="GO" id="GO:0016671">
    <property type="term" value="F:oxidoreductase activity, acting on a sulfur group of donors, disulfide as acceptor"/>
    <property type="evidence" value="ECO:0007669"/>
    <property type="project" value="TreeGrafter"/>
</dbReference>
<dbReference type="PANTHER" id="PTHR44340">
    <property type="entry name" value="DNAJ HOMOLOG SUBFAMILY C MEMBER 10"/>
    <property type="match status" value="1"/>
</dbReference>